<protein>
    <recommendedName>
        <fullName evidence="3">DNA-(apurinic or apyrimidinic site) lyase</fullName>
        <ecNumber evidence="3">4.2.99.18</ecNumber>
    </recommendedName>
</protein>
<evidence type="ECO:0000256" key="8">
    <source>
        <dbReference type="ARBA" id="ARBA00023242"/>
    </source>
</evidence>
<dbReference type="PANTHER" id="PTHR10242">
    <property type="entry name" value="8-OXOGUANINE DNA GLYCOSYLASE"/>
    <property type="match status" value="1"/>
</dbReference>
<dbReference type="InterPro" id="IPR011257">
    <property type="entry name" value="DNA_glycosylase"/>
</dbReference>
<evidence type="ECO:0000256" key="12">
    <source>
        <dbReference type="SAM" id="MobiDB-lite"/>
    </source>
</evidence>
<feature type="domain" description="HhH-GPD" evidence="13">
    <location>
        <begin position="198"/>
        <end position="371"/>
    </location>
</feature>
<feature type="compositionally biased region" description="Polar residues" evidence="12">
    <location>
        <begin position="64"/>
        <end position="74"/>
    </location>
</feature>
<dbReference type="Gene3D" id="3.30.310.40">
    <property type="match status" value="1"/>
</dbReference>
<dbReference type="FunFam" id="1.10.340.30:FF:000012">
    <property type="entry name" value="N-glycosylase/DNA lyase"/>
    <property type="match status" value="1"/>
</dbReference>
<dbReference type="EMBL" id="JANAVB010025800">
    <property type="protein sequence ID" value="KAJ6819966.1"/>
    <property type="molecule type" value="Genomic_DNA"/>
</dbReference>
<comment type="catalytic activity">
    <reaction evidence="11">
        <text>2'-deoxyribonucleotide-(2'-deoxyribose 5'-phosphate)-2'-deoxyribonucleotide-DNA = a 3'-end 2'-deoxyribonucleotide-(2,3-dehydro-2,3-deoxyribose 5'-phosphate)-DNA + a 5'-end 5'-phospho-2'-deoxyribonucleoside-DNA + H(+)</text>
        <dbReference type="Rhea" id="RHEA:66592"/>
        <dbReference type="Rhea" id="RHEA-COMP:13180"/>
        <dbReference type="Rhea" id="RHEA-COMP:16897"/>
        <dbReference type="Rhea" id="RHEA-COMP:17067"/>
        <dbReference type="ChEBI" id="CHEBI:15378"/>
        <dbReference type="ChEBI" id="CHEBI:136412"/>
        <dbReference type="ChEBI" id="CHEBI:157695"/>
        <dbReference type="ChEBI" id="CHEBI:167181"/>
        <dbReference type="EC" id="4.2.99.18"/>
    </reaction>
</comment>
<dbReference type="GO" id="GO:0005634">
    <property type="term" value="C:nucleus"/>
    <property type="evidence" value="ECO:0007669"/>
    <property type="project" value="UniProtKB-SubCell"/>
</dbReference>
<dbReference type="SUPFAM" id="SSF55945">
    <property type="entry name" value="TATA-box binding protein-like"/>
    <property type="match status" value="1"/>
</dbReference>
<dbReference type="GO" id="GO:0003684">
    <property type="term" value="F:damaged DNA binding"/>
    <property type="evidence" value="ECO:0007669"/>
    <property type="project" value="InterPro"/>
</dbReference>
<dbReference type="GO" id="GO:0006289">
    <property type="term" value="P:nucleotide-excision repair"/>
    <property type="evidence" value="ECO:0007669"/>
    <property type="project" value="InterPro"/>
</dbReference>
<reference evidence="14" key="2">
    <citation type="submission" date="2023-04" db="EMBL/GenBank/DDBJ databases">
        <authorList>
            <person name="Bruccoleri R.E."/>
            <person name="Oakeley E.J."/>
            <person name="Faust A.-M."/>
            <person name="Dessus-Babus S."/>
            <person name="Altorfer M."/>
            <person name="Burckhardt D."/>
            <person name="Oertli M."/>
            <person name="Naumann U."/>
            <person name="Petersen F."/>
            <person name="Wong J."/>
        </authorList>
    </citation>
    <scope>NUCLEOTIDE SEQUENCE</scope>
    <source>
        <strain evidence="14">GSM-AAB239-AS_SAM_17_03QT</strain>
        <tissue evidence="14">Leaf</tissue>
    </source>
</reference>
<keyword evidence="7" id="KW-0456">Lyase</keyword>
<evidence type="ECO:0000256" key="7">
    <source>
        <dbReference type="ARBA" id="ARBA00023239"/>
    </source>
</evidence>
<keyword evidence="5" id="KW-0378">Hydrolase</keyword>
<dbReference type="GO" id="GO:0006285">
    <property type="term" value="P:base-excision repair, AP site formation"/>
    <property type="evidence" value="ECO:0007669"/>
    <property type="project" value="TreeGrafter"/>
</dbReference>
<evidence type="ECO:0000256" key="3">
    <source>
        <dbReference type="ARBA" id="ARBA00012720"/>
    </source>
</evidence>
<evidence type="ECO:0000313" key="15">
    <source>
        <dbReference type="Proteomes" id="UP001140949"/>
    </source>
</evidence>
<keyword evidence="10" id="KW-0326">Glycosidase</keyword>
<keyword evidence="4" id="KW-0227">DNA damage</keyword>
<dbReference type="GO" id="GO:0140078">
    <property type="term" value="F:class I DNA-(apurinic or apyrimidinic site) endonuclease activity"/>
    <property type="evidence" value="ECO:0007669"/>
    <property type="project" value="UniProtKB-EC"/>
</dbReference>
<dbReference type="Proteomes" id="UP001140949">
    <property type="component" value="Unassembled WGS sequence"/>
</dbReference>
<sequence length="405" mass="44309">MAINPSTIHMTSLPSIPSSSPSPTMPKRPRLTPPPQSTPPPQNPNPKIPLIGSKPKPKPETRRSLTPSLVGSSSDWTPLPIPISELSLPLTLPTGQSFRWRRTSADVFTGPIGPHLLSFRHASHSHLSFLHHNPNPNLLLPAVRSAIDGYFNVHVGLAELWREFAAADERFAELAGRAGGGARVLRQDPVECLFQFLCSSNNNIKRIEKMVEVLASYGEYLGNVGGVDFYEFPTVERLAEVREEELRQAGFGYRAKYVVGTVKALQAKPGGGAQWLASLRGLELSEVIDSLCTLPGVGPKVAACIALFSLDQHHAIPVDTHVWQIATRYLLPELAGSRLTQKLCSQVSEAFVSRFGKYAGWAQTLLFIGELPSQKVIVDIDDETKSTKRKRGIKKVAELVLLESG</sequence>
<comment type="similarity">
    <text evidence="2">Belongs to the type-1 OGG1 family.</text>
</comment>
<dbReference type="SUPFAM" id="SSF48150">
    <property type="entry name" value="DNA-glycosylase"/>
    <property type="match status" value="1"/>
</dbReference>
<keyword evidence="15" id="KW-1185">Reference proteome</keyword>
<evidence type="ECO:0000256" key="10">
    <source>
        <dbReference type="ARBA" id="ARBA00023295"/>
    </source>
</evidence>
<dbReference type="InterPro" id="IPR052054">
    <property type="entry name" value="Oxidative_DNA_repair_enzyme"/>
</dbReference>
<name>A0AAX6FU82_IRIPA</name>
<dbReference type="Pfam" id="PF00730">
    <property type="entry name" value="HhH-GPD"/>
    <property type="match status" value="1"/>
</dbReference>
<dbReference type="Pfam" id="PF07934">
    <property type="entry name" value="OGG_N"/>
    <property type="match status" value="1"/>
</dbReference>
<dbReference type="SMART" id="SM00478">
    <property type="entry name" value="ENDO3c"/>
    <property type="match status" value="1"/>
</dbReference>
<gene>
    <name evidence="14" type="ORF">M6B38_398655</name>
</gene>
<evidence type="ECO:0000256" key="4">
    <source>
        <dbReference type="ARBA" id="ARBA00022763"/>
    </source>
</evidence>
<comment type="subcellular location">
    <subcellularLocation>
        <location evidence="1">Nucleus</location>
    </subcellularLocation>
</comment>
<keyword evidence="9" id="KW-0511">Multifunctional enzyme</keyword>
<proteinExistence type="inferred from homology"/>
<feature type="compositionally biased region" description="Polar residues" evidence="12">
    <location>
        <begin position="1"/>
        <end position="10"/>
    </location>
</feature>
<evidence type="ECO:0000256" key="9">
    <source>
        <dbReference type="ARBA" id="ARBA00023268"/>
    </source>
</evidence>
<evidence type="ECO:0000256" key="6">
    <source>
        <dbReference type="ARBA" id="ARBA00023204"/>
    </source>
</evidence>
<dbReference type="Gene3D" id="1.10.340.30">
    <property type="entry name" value="Hypothetical protein, domain 2"/>
    <property type="match status" value="1"/>
</dbReference>
<reference evidence="14" key="1">
    <citation type="journal article" date="2023" name="GigaByte">
        <title>Genome assembly of the bearded iris, Iris pallida Lam.</title>
        <authorList>
            <person name="Bruccoleri R.E."/>
            <person name="Oakeley E.J."/>
            <person name="Faust A.M.E."/>
            <person name="Altorfer M."/>
            <person name="Dessus-Babus S."/>
            <person name="Burckhardt D."/>
            <person name="Oertli M."/>
            <person name="Naumann U."/>
            <person name="Petersen F."/>
            <person name="Wong J."/>
        </authorList>
    </citation>
    <scope>NUCLEOTIDE SEQUENCE</scope>
    <source>
        <strain evidence="14">GSM-AAB239-AS_SAM_17_03QT</strain>
    </source>
</reference>
<dbReference type="InterPro" id="IPR023170">
    <property type="entry name" value="HhH_base_excis_C"/>
</dbReference>
<feature type="compositionally biased region" description="Pro residues" evidence="12">
    <location>
        <begin position="23"/>
        <end position="47"/>
    </location>
</feature>
<evidence type="ECO:0000313" key="14">
    <source>
        <dbReference type="EMBL" id="KAJ6819966.1"/>
    </source>
</evidence>
<dbReference type="PANTHER" id="PTHR10242:SF2">
    <property type="entry name" value="N-GLYCOSYLASE_DNA LYASE"/>
    <property type="match status" value="1"/>
</dbReference>
<dbReference type="Gene3D" id="1.10.1670.10">
    <property type="entry name" value="Helix-hairpin-Helix base-excision DNA repair enzymes (C-terminal)"/>
    <property type="match status" value="1"/>
</dbReference>
<organism evidence="14 15">
    <name type="scientific">Iris pallida</name>
    <name type="common">Sweet iris</name>
    <dbReference type="NCBI Taxonomy" id="29817"/>
    <lineage>
        <taxon>Eukaryota</taxon>
        <taxon>Viridiplantae</taxon>
        <taxon>Streptophyta</taxon>
        <taxon>Embryophyta</taxon>
        <taxon>Tracheophyta</taxon>
        <taxon>Spermatophyta</taxon>
        <taxon>Magnoliopsida</taxon>
        <taxon>Liliopsida</taxon>
        <taxon>Asparagales</taxon>
        <taxon>Iridaceae</taxon>
        <taxon>Iridoideae</taxon>
        <taxon>Irideae</taxon>
        <taxon>Iris</taxon>
    </lineage>
</organism>
<accession>A0AAX6FU82</accession>
<dbReference type="InterPro" id="IPR012904">
    <property type="entry name" value="OGG_N"/>
</dbReference>
<evidence type="ECO:0000256" key="1">
    <source>
        <dbReference type="ARBA" id="ARBA00004123"/>
    </source>
</evidence>
<evidence type="ECO:0000256" key="5">
    <source>
        <dbReference type="ARBA" id="ARBA00022801"/>
    </source>
</evidence>
<dbReference type="GO" id="GO:0034039">
    <property type="term" value="F:8-oxo-7,8-dihydroguanine DNA N-glycosylase activity"/>
    <property type="evidence" value="ECO:0007669"/>
    <property type="project" value="TreeGrafter"/>
</dbReference>
<evidence type="ECO:0000259" key="13">
    <source>
        <dbReference type="SMART" id="SM00478"/>
    </source>
</evidence>
<dbReference type="CDD" id="cd00056">
    <property type="entry name" value="ENDO3c"/>
    <property type="match status" value="1"/>
</dbReference>
<dbReference type="AlphaFoldDB" id="A0AAX6FU82"/>
<keyword evidence="6" id="KW-0234">DNA repair</keyword>
<keyword evidence="8" id="KW-0539">Nucleus</keyword>
<dbReference type="FunFam" id="1.10.1670.10:FF:000005">
    <property type="entry name" value="N-glycosylase/DNA lyase OGG1"/>
    <property type="match status" value="1"/>
</dbReference>
<evidence type="ECO:0000256" key="11">
    <source>
        <dbReference type="ARBA" id="ARBA00044632"/>
    </source>
</evidence>
<comment type="caution">
    <text evidence="14">The sequence shown here is derived from an EMBL/GenBank/DDBJ whole genome shotgun (WGS) entry which is preliminary data.</text>
</comment>
<evidence type="ECO:0000256" key="2">
    <source>
        <dbReference type="ARBA" id="ARBA00010679"/>
    </source>
</evidence>
<feature type="region of interest" description="Disordered" evidence="12">
    <location>
        <begin position="1"/>
        <end position="74"/>
    </location>
</feature>
<dbReference type="EC" id="4.2.99.18" evidence="3"/>
<dbReference type="InterPro" id="IPR003265">
    <property type="entry name" value="HhH-GPD_domain"/>
</dbReference>
<feature type="compositionally biased region" description="Low complexity" evidence="12">
    <location>
        <begin position="12"/>
        <end position="22"/>
    </location>
</feature>